<comment type="caution">
    <text evidence="1">The sequence shown here is derived from an EMBL/GenBank/DDBJ whole genome shotgun (WGS) entry which is preliminary data.</text>
</comment>
<dbReference type="Proteomes" id="UP000703661">
    <property type="component" value="Unassembled WGS sequence"/>
</dbReference>
<organism evidence="1 2">
    <name type="scientific">Entomortierella chlamydospora</name>
    <dbReference type="NCBI Taxonomy" id="101097"/>
    <lineage>
        <taxon>Eukaryota</taxon>
        <taxon>Fungi</taxon>
        <taxon>Fungi incertae sedis</taxon>
        <taxon>Mucoromycota</taxon>
        <taxon>Mortierellomycotina</taxon>
        <taxon>Mortierellomycetes</taxon>
        <taxon>Mortierellales</taxon>
        <taxon>Mortierellaceae</taxon>
        <taxon>Entomortierella</taxon>
    </lineage>
</organism>
<reference evidence="1" key="1">
    <citation type="journal article" date="2020" name="Fungal Divers.">
        <title>Resolving the Mortierellaceae phylogeny through synthesis of multi-gene phylogenetics and phylogenomics.</title>
        <authorList>
            <person name="Vandepol N."/>
            <person name="Liber J."/>
            <person name="Desiro A."/>
            <person name="Na H."/>
            <person name="Kennedy M."/>
            <person name="Barry K."/>
            <person name="Grigoriev I.V."/>
            <person name="Miller A.N."/>
            <person name="O'Donnell K."/>
            <person name="Stajich J.E."/>
            <person name="Bonito G."/>
        </authorList>
    </citation>
    <scope>NUCLEOTIDE SEQUENCE</scope>
    <source>
        <strain evidence="1">NRRL 2769</strain>
    </source>
</reference>
<evidence type="ECO:0000313" key="2">
    <source>
        <dbReference type="Proteomes" id="UP000703661"/>
    </source>
</evidence>
<proteinExistence type="predicted"/>
<dbReference type="AlphaFoldDB" id="A0A9P6N3K9"/>
<gene>
    <name evidence="1" type="ORF">BGZ80_000616</name>
</gene>
<accession>A0A9P6N3K9</accession>
<keyword evidence="2" id="KW-1185">Reference proteome</keyword>
<name>A0A9P6N3K9_9FUNG</name>
<evidence type="ECO:0000313" key="1">
    <source>
        <dbReference type="EMBL" id="KAG0022282.1"/>
    </source>
</evidence>
<sequence>MEMIRGPKNLGQTAGYAYDSAAYGSIFSAKHGANVRCLPRMYDMDVVWNRNPLTLAPYAASA</sequence>
<protein>
    <submittedName>
        <fullName evidence="1">Uncharacterized protein</fullName>
    </submittedName>
</protein>
<dbReference type="EMBL" id="JAAAID010000113">
    <property type="protein sequence ID" value="KAG0022282.1"/>
    <property type="molecule type" value="Genomic_DNA"/>
</dbReference>